<evidence type="ECO:0000313" key="9">
    <source>
        <dbReference type="Proteomes" id="UP000184474"/>
    </source>
</evidence>
<evidence type="ECO:0000256" key="4">
    <source>
        <dbReference type="RuleBase" id="RU003744"/>
    </source>
</evidence>
<comment type="subcellular location">
    <subcellularLocation>
        <location evidence="1">Cell envelope</location>
    </subcellularLocation>
</comment>
<protein>
    <submittedName>
        <fullName evidence="8">Polar amino acid transport system substrate-binding protein</fullName>
    </submittedName>
</protein>
<keyword evidence="3 5" id="KW-0732">Signal</keyword>
<reference evidence="9" key="1">
    <citation type="submission" date="2016-11" db="EMBL/GenBank/DDBJ databases">
        <authorList>
            <person name="Varghese N."/>
            <person name="Submissions S."/>
        </authorList>
    </citation>
    <scope>NUCLEOTIDE SEQUENCE [LARGE SCALE GENOMIC DNA]</scope>
    <source>
        <strain evidence="9">DSM 26134</strain>
    </source>
</reference>
<dbReference type="EMBL" id="FRAA01000002">
    <property type="protein sequence ID" value="SHJ98216.1"/>
    <property type="molecule type" value="Genomic_DNA"/>
</dbReference>
<evidence type="ECO:0000256" key="5">
    <source>
        <dbReference type="SAM" id="SignalP"/>
    </source>
</evidence>
<dbReference type="PROSITE" id="PS01039">
    <property type="entry name" value="SBP_BACTERIAL_3"/>
    <property type="match status" value="1"/>
</dbReference>
<keyword evidence="9" id="KW-1185">Reference proteome</keyword>
<sequence>MKQIKLILSIVLVICVMSTVTNAQATLKRIIKKGELRVGITGNQPPFAMKAKTGEYIGYEIDLATMLAESMSVKLELVPMDFNKLIPALEDGEIDLIMSGMTITPERNMRVAFVGPYMVSGKSILTKSRLLSRSESTDDINQSPNMRIAVLEGSTSEIFANAYITNADISPVKSYDQAIDMLRNDVVKAVVADYPFTLVSALKYSYEGIVSLEEPLTIEPIGTALAQGDPLFLNLVQNYMNSIELAGIFDELNQKWLQNGMWLLQVE</sequence>
<dbReference type="Proteomes" id="UP000184474">
    <property type="component" value="Unassembled WGS sequence"/>
</dbReference>
<dbReference type="STRING" id="156994.SAMN04488028_102370"/>
<dbReference type="PANTHER" id="PTHR35936:SF17">
    <property type="entry name" value="ARGININE-BINDING EXTRACELLULAR PROTEIN ARTP"/>
    <property type="match status" value="1"/>
</dbReference>
<dbReference type="PANTHER" id="PTHR35936">
    <property type="entry name" value="MEMBRANE-BOUND LYTIC MUREIN TRANSGLYCOSYLASE F"/>
    <property type="match status" value="1"/>
</dbReference>
<dbReference type="AlphaFoldDB" id="A0A1M6NRG6"/>
<dbReference type="Gene3D" id="3.40.190.10">
    <property type="entry name" value="Periplasmic binding protein-like II"/>
    <property type="match status" value="2"/>
</dbReference>
<dbReference type="SUPFAM" id="SSF53850">
    <property type="entry name" value="Periplasmic binding protein-like II"/>
    <property type="match status" value="1"/>
</dbReference>
<dbReference type="Pfam" id="PF00497">
    <property type="entry name" value="SBP_bac_3"/>
    <property type="match status" value="1"/>
</dbReference>
<gene>
    <name evidence="8" type="ORF">SAMN04488028_102370</name>
</gene>
<accession>A0A1M6NRG6</accession>
<name>A0A1M6NRG6_REIAG</name>
<evidence type="ECO:0000259" key="6">
    <source>
        <dbReference type="SMART" id="SM00062"/>
    </source>
</evidence>
<feature type="domain" description="Ionotropic glutamate receptor C-terminal" evidence="7">
    <location>
        <begin position="35"/>
        <end position="259"/>
    </location>
</feature>
<dbReference type="SMART" id="SM00079">
    <property type="entry name" value="PBPe"/>
    <property type="match status" value="1"/>
</dbReference>
<evidence type="ECO:0000256" key="3">
    <source>
        <dbReference type="ARBA" id="ARBA00022729"/>
    </source>
</evidence>
<organism evidence="8 9">
    <name type="scientific">Reichenbachiella agariperforans</name>
    <dbReference type="NCBI Taxonomy" id="156994"/>
    <lineage>
        <taxon>Bacteria</taxon>
        <taxon>Pseudomonadati</taxon>
        <taxon>Bacteroidota</taxon>
        <taxon>Cytophagia</taxon>
        <taxon>Cytophagales</taxon>
        <taxon>Reichenbachiellaceae</taxon>
        <taxon>Reichenbachiella</taxon>
    </lineage>
</organism>
<proteinExistence type="inferred from homology"/>
<dbReference type="GO" id="GO:0015276">
    <property type="term" value="F:ligand-gated monoatomic ion channel activity"/>
    <property type="evidence" value="ECO:0007669"/>
    <property type="project" value="InterPro"/>
</dbReference>
<dbReference type="InterPro" id="IPR001320">
    <property type="entry name" value="Iontro_rcpt_C"/>
</dbReference>
<feature type="domain" description="Solute-binding protein family 3/N-terminal" evidence="6">
    <location>
        <begin position="35"/>
        <end position="260"/>
    </location>
</feature>
<evidence type="ECO:0000256" key="1">
    <source>
        <dbReference type="ARBA" id="ARBA00004196"/>
    </source>
</evidence>
<comment type="similarity">
    <text evidence="2 4">Belongs to the bacterial solute-binding protein 3 family.</text>
</comment>
<feature type="chain" id="PRO_5013178194" evidence="5">
    <location>
        <begin position="24"/>
        <end position="267"/>
    </location>
</feature>
<dbReference type="SMART" id="SM00062">
    <property type="entry name" value="PBPb"/>
    <property type="match status" value="1"/>
</dbReference>
<feature type="signal peptide" evidence="5">
    <location>
        <begin position="1"/>
        <end position="23"/>
    </location>
</feature>
<dbReference type="InterPro" id="IPR001638">
    <property type="entry name" value="Solute-binding_3/MltF_N"/>
</dbReference>
<evidence type="ECO:0000313" key="8">
    <source>
        <dbReference type="EMBL" id="SHJ98216.1"/>
    </source>
</evidence>
<dbReference type="RefSeq" id="WP_084190441.1">
    <property type="nucleotide sequence ID" value="NZ_FRAA01000002.1"/>
</dbReference>
<evidence type="ECO:0000259" key="7">
    <source>
        <dbReference type="SMART" id="SM00079"/>
    </source>
</evidence>
<dbReference type="GO" id="GO:0030313">
    <property type="term" value="C:cell envelope"/>
    <property type="evidence" value="ECO:0007669"/>
    <property type="project" value="UniProtKB-SubCell"/>
</dbReference>
<dbReference type="GO" id="GO:0016020">
    <property type="term" value="C:membrane"/>
    <property type="evidence" value="ECO:0007669"/>
    <property type="project" value="InterPro"/>
</dbReference>
<evidence type="ECO:0000256" key="2">
    <source>
        <dbReference type="ARBA" id="ARBA00010333"/>
    </source>
</evidence>
<dbReference type="InterPro" id="IPR018313">
    <property type="entry name" value="SBP_3_CS"/>
</dbReference>